<gene>
    <name evidence="2" type="ORF">MSAN_00927600</name>
</gene>
<comment type="caution">
    <text evidence="2">The sequence shown here is derived from an EMBL/GenBank/DDBJ whole genome shotgun (WGS) entry which is preliminary data.</text>
</comment>
<feature type="region of interest" description="Disordered" evidence="1">
    <location>
        <begin position="293"/>
        <end position="315"/>
    </location>
</feature>
<evidence type="ECO:0000313" key="3">
    <source>
        <dbReference type="Proteomes" id="UP000623467"/>
    </source>
</evidence>
<reference evidence="2" key="1">
    <citation type="submission" date="2020-05" db="EMBL/GenBank/DDBJ databases">
        <title>Mycena genomes resolve the evolution of fungal bioluminescence.</title>
        <authorList>
            <person name="Tsai I.J."/>
        </authorList>
    </citation>
    <scope>NUCLEOTIDE SEQUENCE</scope>
    <source>
        <strain evidence="2">160909Yilan</strain>
    </source>
</reference>
<feature type="compositionally biased region" description="Acidic residues" evidence="1">
    <location>
        <begin position="65"/>
        <end position="74"/>
    </location>
</feature>
<feature type="region of interest" description="Disordered" evidence="1">
    <location>
        <begin position="30"/>
        <end position="128"/>
    </location>
</feature>
<evidence type="ECO:0000313" key="2">
    <source>
        <dbReference type="EMBL" id="KAF7366695.1"/>
    </source>
</evidence>
<organism evidence="2 3">
    <name type="scientific">Mycena sanguinolenta</name>
    <dbReference type="NCBI Taxonomy" id="230812"/>
    <lineage>
        <taxon>Eukaryota</taxon>
        <taxon>Fungi</taxon>
        <taxon>Dikarya</taxon>
        <taxon>Basidiomycota</taxon>
        <taxon>Agaricomycotina</taxon>
        <taxon>Agaricomycetes</taxon>
        <taxon>Agaricomycetidae</taxon>
        <taxon>Agaricales</taxon>
        <taxon>Marasmiineae</taxon>
        <taxon>Mycenaceae</taxon>
        <taxon>Mycena</taxon>
    </lineage>
</organism>
<accession>A0A8H6YZL7</accession>
<name>A0A8H6YZL7_9AGAR</name>
<evidence type="ECO:0000256" key="1">
    <source>
        <dbReference type="SAM" id="MobiDB-lite"/>
    </source>
</evidence>
<dbReference type="EMBL" id="JACAZH010000006">
    <property type="protein sequence ID" value="KAF7366695.1"/>
    <property type="molecule type" value="Genomic_DNA"/>
</dbReference>
<keyword evidence="3" id="KW-1185">Reference proteome</keyword>
<proteinExistence type="predicted"/>
<protein>
    <submittedName>
        <fullName evidence="2">Uncharacterized protein</fullName>
    </submittedName>
</protein>
<dbReference type="AlphaFoldDB" id="A0A8H6YZL7"/>
<feature type="compositionally biased region" description="Acidic residues" evidence="1">
    <location>
        <begin position="306"/>
        <end position="315"/>
    </location>
</feature>
<sequence>MPGKRKLQKVPQALYSELSEYSSLLRALSTNDSFDFARRLTEPGPSAKRRKATQESQEEGRENEDTLNTDEEGSQLEAPPRKRRRQIIEDSPAPETSPAPPGIEEDADVPEGNSQPQPREEKPRGRVRKRDTWTRWPLLVKDLRVPEWGLQDEIGALVRQCLRNNPHSSDEDEDGVSSEDVASADAPSWLPHLTQSASGFLSSLFALLAHHTPARPQSMQDRLNPLDWKMVLDIVASCGDVDSTVINNVKTRMEAIYGPHDSPAIARLEVRAATKARAAATFDEADDALFLSTRPRKRQPKRVLEEMDSDDLDDS</sequence>
<dbReference type="OrthoDB" id="3260379at2759"/>
<dbReference type="Proteomes" id="UP000623467">
    <property type="component" value="Unassembled WGS sequence"/>
</dbReference>